<dbReference type="GO" id="GO:0003677">
    <property type="term" value="F:DNA binding"/>
    <property type="evidence" value="ECO:0007669"/>
    <property type="project" value="UniProtKB-KW"/>
</dbReference>
<dbReference type="AlphaFoldDB" id="A0ABD4EEN6"/>
<organism evidence="6 7">
    <name type="scientific">Staphylococcus lugdunensis</name>
    <dbReference type="NCBI Taxonomy" id="28035"/>
    <lineage>
        <taxon>Bacteria</taxon>
        <taxon>Bacillati</taxon>
        <taxon>Bacillota</taxon>
        <taxon>Bacilli</taxon>
        <taxon>Bacillales</taxon>
        <taxon>Staphylococcaceae</taxon>
        <taxon>Staphylococcus</taxon>
    </lineage>
</organism>
<dbReference type="NCBIfam" id="NF047354">
    <property type="entry name" value="trans_reg_GltC"/>
    <property type="match status" value="1"/>
</dbReference>
<protein>
    <submittedName>
        <fullName evidence="6">Transcriptional regulator, LysR family</fullName>
    </submittedName>
</protein>
<dbReference type="SUPFAM" id="SSF46785">
    <property type="entry name" value="Winged helix' DNA-binding domain"/>
    <property type="match status" value="1"/>
</dbReference>
<dbReference type="PANTHER" id="PTHR30346">
    <property type="entry name" value="TRANSCRIPTIONAL DUAL REGULATOR HCAR-RELATED"/>
    <property type="match status" value="1"/>
</dbReference>
<dbReference type="Gene3D" id="1.10.10.10">
    <property type="entry name" value="Winged helix-like DNA-binding domain superfamily/Winged helix DNA-binding domain"/>
    <property type="match status" value="1"/>
</dbReference>
<evidence type="ECO:0000259" key="5">
    <source>
        <dbReference type="PROSITE" id="PS50931"/>
    </source>
</evidence>
<dbReference type="Pfam" id="PF03466">
    <property type="entry name" value="LysR_substrate"/>
    <property type="match status" value="1"/>
</dbReference>
<accession>A0ABD4EEN6</accession>
<dbReference type="InterPro" id="IPR036390">
    <property type="entry name" value="WH_DNA-bd_sf"/>
</dbReference>
<reference evidence="6 7" key="1">
    <citation type="submission" date="2016-01" db="EMBL/GenBank/DDBJ databases">
        <authorList>
            <person name="Mitreva M."/>
            <person name="Pepin K.H."/>
            <person name="Mihindukulasuriya K.A."/>
            <person name="Fulton R."/>
            <person name="Fronick C."/>
            <person name="O'Laughlin M."/>
            <person name="Miner T."/>
            <person name="Herter B."/>
            <person name="Rosa B.A."/>
            <person name="Cordes M."/>
            <person name="Tomlinson C."/>
            <person name="Wollam A."/>
            <person name="Palsikar V.B."/>
            <person name="Mardis E.R."/>
            <person name="Wilson R.K."/>
        </authorList>
    </citation>
    <scope>NUCLEOTIDE SEQUENCE [LARGE SCALE GENOMIC DNA]</scope>
    <source>
        <strain evidence="6 7">MJR7738</strain>
    </source>
</reference>
<comment type="similarity">
    <text evidence="1">Belongs to the LysR transcriptional regulatory family.</text>
</comment>
<name>A0ABD4EEN6_STALU</name>
<sequence length="302" mass="34455">MIVNGGIGMEIKQLKYFLEVAKREHLSDAALELDIAQSAISRQIQQLEDELQVKLFKRQGRNIRLTTAGKDFVIHATKLLNQVDETLTLFRQQESNNLYSINLGYEQGYVAERILPLIQTFERQYDSKIIPQQVSQDSTKQILVDALDVAITELTPTLQQNNDLNVTLLYEETYHLYLPKEEPLALAMNPHLAQFEGATIFTLTPLSTTMIALIEQLTKATLHVVTHPALAQYLLAQHRGFILAPDYQRLTVSSLDYKDISLNHTPLKRSICIVVRKENNKPDVQQLTSLIQTLFNRVSTYH</sequence>
<evidence type="ECO:0000313" key="6">
    <source>
        <dbReference type="EMBL" id="KXA37554.1"/>
    </source>
</evidence>
<evidence type="ECO:0000313" key="7">
    <source>
        <dbReference type="Proteomes" id="UP000070063"/>
    </source>
</evidence>
<dbReference type="SUPFAM" id="SSF53850">
    <property type="entry name" value="Periplasmic binding protein-like II"/>
    <property type="match status" value="1"/>
</dbReference>
<evidence type="ECO:0000256" key="3">
    <source>
        <dbReference type="ARBA" id="ARBA00023125"/>
    </source>
</evidence>
<proteinExistence type="inferred from homology"/>
<keyword evidence="3" id="KW-0238">DNA-binding</keyword>
<dbReference type="InterPro" id="IPR036388">
    <property type="entry name" value="WH-like_DNA-bd_sf"/>
</dbReference>
<dbReference type="Proteomes" id="UP000070063">
    <property type="component" value="Unassembled WGS sequence"/>
</dbReference>
<feature type="domain" description="HTH lysR-type" evidence="5">
    <location>
        <begin position="9"/>
        <end position="66"/>
    </location>
</feature>
<comment type="caution">
    <text evidence="6">The sequence shown here is derived from an EMBL/GenBank/DDBJ whole genome shotgun (WGS) entry which is preliminary data.</text>
</comment>
<evidence type="ECO:0000256" key="2">
    <source>
        <dbReference type="ARBA" id="ARBA00023015"/>
    </source>
</evidence>
<keyword evidence="2" id="KW-0805">Transcription regulation</keyword>
<evidence type="ECO:0000256" key="1">
    <source>
        <dbReference type="ARBA" id="ARBA00009437"/>
    </source>
</evidence>
<dbReference type="InterPro" id="IPR000847">
    <property type="entry name" value="LysR_HTH_N"/>
</dbReference>
<dbReference type="Gene3D" id="3.40.190.10">
    <property type="entry name" value="Periplasmic binding protein-like II"/>
    <property type="match status" value="2"/>
</dbReference>
<dbReference type="CDD" id="cd05466">
    <property type="entry name" value="PBP2_LTTR_substrate"/>
    <property type="match status" value="1"/>
</dbReference>
<dbReference type="EMBL" id="LRQI01000073">
    <property type="protein sequence ID" value="KXA37554.1"/>
    <property type="molecule type" value="Genomic_DNA"/>
</dbReference>
<dbReference type="PANTHER" id="PTHR30346:SF28">
    <property type="entry name" value="HTH-TYPE TRANSCRIPTIONAL REGULATOR CYNR"/>
    <property type="match status" value="1"/>
</dbReference>
<evidence type="ECO:0000256" key="4">
    <source>
        <dbReference type="ARBA" id="ARBA00023163"/>
    </source>
</evidence>
<dbReference type="PROSITE" id="PS50931">
    <property type="entry name" value="HTH_LYSR"/>
    <property type="match status" value="1"/>
</dbReference>
<gene>
    <name evidence="6" type="ORF">HMPREF3225_01620</name>
</gene>
<dbReference type="Pfam" id="PF00126">
    <property type="entry name" value="HTH_1"/>
    <property type="match status" value="1"/>
</dbReference>
<dbReference type="InterPro" id="IPR005119">
    <property type="entry name" value="LysR_subst-bd"/>
</dbReference>
<dbReference type="PRINTS" id="PR00039">
    <property type="entry name" value="HTHLYSR"/>
</dbReference>
<dbReference type="FunFam" id="1.10.10.10:FF:000001">
    <property type="entry name" value="LysR family transcriptional regulator"/>
    <property type="match status" value="1"/>
</dbReference>
<keyword evidence="4" id="KW-0804">Transcription</keyword>